<sequence>MAFNDAADWIGQLLVETLLDSPVRNDYVHLASVSSDRALKRYEELSQEVEKGRELEKPNRPLSDYVGSYVGFGGVFRIEVVETENGLEMLFQGRESQAYRLQYHSDNTFTWLTSWNEQIKRARFIIFQPDFYSIRFKTGDDNGITTLKWVHDSAVPEGEDFIREEIATGLYSTKMRL</sequence>
<dbReference type="OrthoDB" id="5946976at2759"/>
<reference evidence="2" key="1">
    <citation type="journal article" date="2020" name="Stud. Mycol.">
        <title>101 Dothideomycetes genomes: a test case for predicting lifestyles and emergence of pathogens.</title>
        <authorList>
            <person name="Haridas S."/>
            <person name="Albert R."/>
            <person name="Binder M."/>
            <person name="Bloem J."/>
            <person name="Labutti K."/>
            <person name="Salamov A."/>
            <person name="Andreopoulos B."/>
            <person name="Baker S."/>
            <person name="Barry K."/>
            <person name="Bills G."/>
            <person name="Bluhm B."/>
            <person name="Cannon C."/>
            <person name="Castanera R."/>
            <person name="Culley D."/>
            <person name="Daum C."/>
            <person name="Ezra D."/>
            <person name="Gonzalez J."/>
            <person name="Henrissat B."/>
            <person name="Kuo A."/>
            <person name="Liang C."/>
            <person name="Lipzen A."/>
            <person name="Lutzoni F."/>
            <person name="Magnuson J."/>
            <person name="Mondo S."/>
            <person name="Nolan M."/>
            <person name="Ohm R."/>
            <person name="Pangilinan J."/>
            <person name="Park H.-J."/>
            <person name="Ramirez L."/>
            <person name="Alfaro M."/>
            <person name="Sun H."/>
            <person name="Tritt A."/>
            <person name="Yoshinaga Y."/>
            <person name="Zwiers L.-H."/>
            <person name="Turgeon B."/>
            <person name="Goodwin S."/>
            <person name="Spatafora J."/>
            <person name="Crous P."/>
            <person name="Grigoriev I."/>
        </authorList>
    </citation>
    <scope>NUCLEOTIDE SEQUENCE</scope>
    <source>
        <strain evidence="2">Tuck. ex Michener</strain>
    </source>
</reference>
<proteinExistence type="predicted"/>
<dbReference type="EMBL" id="ML991825">
    <property type="protein sequence ID" value="KAF2231532.1"/>
    <property type="molecule type" value="Genomic_DNA"/>
</dbReference>
<evidence type="ECO:0000313" key="2">
    <source>
        <dbReference type="EMBL" id="KAF2231532.1"/>
    </source>
</evidence>
<dbReference type="Gene3D" id="2.40.128.600">
    <property type="match status" value="1"/>
</dbReference>
<dbReference type="Proteomes" id="UP000800092">
    <property type="component" value="Unassembled WGS sequence"/>
</dbReference>
<evidence type="ECO:0000259" key="1">
    <source>
        <dbReference type="Pfam" id="PF11954"/>
    </source>
</evidence>
<accession>A0A6A6H0M6</accession>
<feature type="domain" description="Peptidase S12 Pab87-related C-terminal" evidence="1">
    <location>
        <begin position="56"/>
        <end position="150"/>
    </location>
</feature>
<name>A0A6A6H0M6_VIRVR</name>
<keyword evidence="3" id="KW-1185">Reference proteome</keyword>
<dbReference type="InterPro" id="IPR021860">
    <property type="entry name" value="Peptidase_S12_Pab87-rel_C"/>
</dbReference>
<evidence type="ECO:0000313" key="3">
    <source>
        <dbReference type="Proteomes" id="UP000800092"/>
    </source>
</evidence>
<organism evidence="2 3">
    <name type="scientific">Viridothelium virens</name>
    <name type="common">Speckled blister lichen</name>
    <name type="synonym">Trypethelium virens</name>
    <dbReference type="NCBI Taxonomy" id="1048519"/>
    <lineage>
        <taxon>Eukaryota</taxon>
        <taxon>Fungi</taxon>
        <taxon>Dikarya</taxon>
        <taxon>Ascomycota</taxon>
        <taxon>Pezizomycotina</taxon>
        <taxon>Dothideomycetes</taxon>
        <taxon>Dothideomycetes incertae sedis</taxon>
        <taxon>Trypetheliales</taxon>
        <taxon>Trypetheliaceae</taxon>
        <taxon>Viridothelium</taxon>
    </lineage>
</organism>
<protein>
    <recommendedName>
        <fullName evidence="1">Peptidase S12 Pab87-related C-terminal domain-containing protein</fullName>
    </recommendedName>
</protein>
<dbReference type="Pfam" id="PF11954">
    <property type="entry name" value="DUF3471"/>
    <property type="match status" value="1"/>
</dbReference>
<gene>
    <name evidence="2" type="ORF">EV356DRAFT_579075</name>
</gene>
<dbReference type="AlphaFoldDB" id="A0A6A6H0M6"/>